<feature type="compositionally biased region" description="Basic residues" evidence="20">
    <location>
        <begin position="42"/>
        <end position="52"/>
    </location>
</feature>
<dbReference type="InterPro" id="IPR017956">
    <property type="entry name" value="AT_hook_DNA-bd_motif"/>
</dbReference>
<keyword evidence="12" id="KW-0007">Acetylation</keyword>
<evidence type="ECO:0000256" key="5">
    <source>
        <dbReference type="ARBA" id="ARBA00022454"/>
    </source>
</evidence>
<dbReference type="GO" id="GO:0000785">
    <property type="term" value="C:chromatin"/>
    <property type="evidence" value="ECO:0007669"/>
    <property type="project" value="InterPro"/>
</dbReference>
<name>A0A3B5QAZ6_XIPMA</name>
<keyword evidence="6" id="KW-0488">Methylation</keyword>
<evidence type="ECO:0000256" key="1">
    <source>
        <dbReference type="ARBA" id="ARBA00004123"/>
    </source>
</evidence>
<dbReference type="PROSITE" id="PS00354">
    <property type="entry name" value="HMGI_Y"/>
    <property type="match status" value="1"/>
</dbReference>
<keyword evidence="11" id="KW-0832">Ubl conjugation</keyword>
<keyword evidence="22" id="KW-1185">Reference proteome</keyword>
<comment type="subunit">
    <text evidence="18">Interacts with HIPK2.</text>
</comment>
<evidence type="ECO:0000256" key="14">
    <source>
        <dbReference type="ARBA" id="ARBA00023125"/>
    </source>
</evidence>
<evidence type="ECO:0000256" key="8">
    <source>
        <dbReference type="ARBA" id="ARBA00022553"/>
    </source>
</evidence>
<keyword evidence="9" id="KW-0677">Repeat</keyword>
<dbReference type="STRING" id="8083.ENSXMAP00000028225"/>
<evidence type="ECO:0000256" key="13">
    <source>
        <dbReference type="ARBA" id="ARBA00023015"/>
    </source>
</evidence>
<dbReference type="Proteomes" id="UP000002852">
    <property type="component" value="Unassembled WGS sequence"/>
</dbReference>
<evidence type="ECO:0000256" key="17">
    <source>
        <dbReference type="ARBA" id="ARBA00025155"/>
    </source>
</evidence>
<dbReference type="GO" id="GO:0010557">
    <property type="term" value="P:positive regulation of macromolecule biosynthetic process"/>
    <property type="evidence" value="ECO:0007669"/>
    <property type="project" value="UniProtKB-ARBA"/>
</dbReference>
<evidence type="ECO:0000256" key="10">
    <source>
        <dbReference type="ARBA" id="ARBA00022765"/>
    </source>
</evidence>
<dbReference type="PANTHER" id="PTHR23341">
    <property type="entry name" value="HIGH MOBILITY GROUP PROTEINS HMG-A AND C"/>
    <property type="match status" value="1"/>
</dbReference>
<comment type="function">
    <text evidence="17">HMG-I/Y bind preferentially to the minor groove of A+T rich regions in double-stranded DNA. It is suggested that these proteins could function in nucleosome phasing and in the 3'-end processing of mRNA transcripts. They are also involved in the transcription regulation of genes containing, or in close proximity to A+T-rich regions.</text>
</comment>
<dbReference type="PRINTS" id="PR00929">
    <property type="entry name" value="ATHOOK"/>
</dbReference>
<dbReference type="SMART" id="SM00384">
    <property type="entry name" value="AT_hook"/>
    <property type="match status" value="3"/>
</dbReference>
<dbReference type="InterPro" id="IPR000116">
    <property type="entry name" value="HMGA"/>
</dbReference>
<feature type="region of interest" description="Disordered" evidence="20">
    <location>
        <begin position="1"/>
        <end position="83"/>
    </location>
</feature>
<evidence type="ECO:0000256" key="19">
    <source>
        <dbReference type="ARBA" id="ARBA00031514"/>
    </source>
</evidence>
<keyword evidence="13" id="KW-0805">Transcription regulation</keyword>
<keyword evidence="7" id="KW-1017">Isopeptide bond</keyword>
<keyword evidence="16" id="KW-0539">Nucleus</keyword>
<dbReference type="GO" id="GO:0006355">
    <property type="term" value="P:regulation of DNA-templated transcription"/>
    <property type="evidence" value="ECO:0007669"/>
    <property type="project" value="InterPro"/>
</dbReference>
<sequence>MSDKGTVSTKDKEGAEKRGRGRPRKQPQVKSSDEASGSPTPKRPRGRPKGSKNKATGGKGKKGAGASPAGGKRRGRPKKEASMLLKSEFMTPINIFPFKYFGLLKGSDLLLLVGCPEQGLKAK</sequence>
<dbReference type="GO" id="GO:0003712">
    <property type="term" value="F:transcription coregulator activity"/>
    <property type="evidence" value="ECO:0007669"/>
    <property type="project" value="TreeGrafter"/>
</dbReference>
<keyword evidence="8" id="KW-0597">Phosphoprotein</keyword>
<evidence type="ECO:0000256" key="12">
    <source>
        <dbReference type="ARBA" id="ARBA00022990"/>
    </source>
</evidence>
<evidence type="ECO:0000256" key="6">
    <source>
        <dbReference type="ARBA" id="ARBA00022481"/>
    </source>
</evidence>
<dbReference type="Ensembl" id="ENSXMAT00000026120.1">
    <property type="protein sequence ID" value="ENSXMAP00000025877.1"/>
    <property type="gene ID" value="ENSXMAG00000016571.2"/>
</dbReference>
<evidence type="ECO:0000256" key="9">
    <source>
        <dbReference type="ARBA" id="ARBA00022737"/>
    </source>
</evidence>
<evidence type="ECO:0000256" key="3">
    <source>
        <dbReference type="ARBA" id="ARBA00010812"/>
    </source>
</evidence>
<dbReference type="Pfam" id="PF02178">
    <property type="entry name" value="AT_hook"/>
    <property type="match status" value="3"/>
</dbReference>
<comment type="subcellular location">
    <subcellularLocation>
        <location evidence="2">Chromosome</location>
    </subcellularLocation>
    <subcellularLocation>
        <location evidence="1">Nucleus</location>
    </subcellularLocation>
</comment>
<evidence type="ECO:0000256" key="4">
    <source>
        <dbReference type="ARBA" id="ARBA00016747"/>
    </source>
</evidence>
<organism evidence="21 22">
    <name type="scientific">Xiphophorus maculatus</name>
    <name type="common">Southern platyfish</name>
    <name type="synonym">Platypoecilus maculatus</name>
    <dbReference type="NCBI Taxonomy" id="8083"/>
    <lineage>
        <taxon>Eukaryota</taxon>
        <taxon>Metazoa</taxon>
        <taxon>Chordata</taxon>
        <taxon>Craniata</taxon>
        <taxon>Vertebrata</taxon>
        <taxon>Euteleostomi</taxon>
        <taxon>Actinopterygii</taxon>
        <taxon>Neopterygii</taxon>
        <taxon>Teleostei</taxon>
        <taxon>Neoteleostei</taxon>
        <taxon>Acanthomorphata</taxon>
        <taxon>Ovalentaria</taxon>
        <taxon>Atherinomorphae</taxon>
        <taxon>Cyprinodontiformes</taxon>
        <taxon>Poeciliidae</taxon>
        <taxon>Poeciliinae</taxon>
        <taxon>Xiphophorus</taxon>
    </lineage>
</organism>
<evidence type="ECO:0000256" key="2">
    <source>
        <dbReference type="ARBA" id="ARBA00004286"/>
    </source>
</evidence>
<dbReference type="PRINTS" id="PR00930">
    <property type="entry name" value="HIGHMOBLTYIY"/>
</dbReference>
<evidence type="ECO:0000256" key="16">
    <source>
        <dbReference type="ARBA" id="ARBA00023242"/>
    </source>
</evidence>
<keyword evidence="10" id="KW-0013">ADP-ribosylation</keyword>
<dbReference type="Ensembl" id="ENSXMAT00000032503.1">
    <property type="protein sequence ID" value="ENSXMAP00000028225.1"/>
    <property type="gene ID" value="ENSXMAG00000016571.2"/>
</dbReference>
<keyword evidence="14" id="KW-0238">DNA-binding</keyword>
<dbReference type="AlphaFoldDB" id="A0A3B5QAZ6"/>
<feature type="compositionally biased region" description="Basic and acidic residues" evidence="20">
    <location>
        <begin position="1"/>
        <end position="18"/>
    </location>
</feature>
<evidence type="ECO:0000256" key="20">
    <source>
        <dbReference type="SAM" id="MobiDB-lite"/>
    </source>
</evidence>
<dbReference type="PANTHER" id="PTHR23341:SF1">
    <property type="entry name" value="HIGH MOBILITY GROUP PROTEIN HMG-I_HMG-Y"/>
    <property type="match status" value="1"/>
</dbReference>
<reference evidence="22" key="2">
    <citation type="journal article" date="2013" name="Nat. Genet.">
        <title>The genome of the platyfish, Xiphophorus maculatus, provides insights into evolutionary adaptation and several complex traits.</title>
        <authorList>
            <person name="Schartl M."/>
            <person name="Walter R.B."/>
            <person name="Shen Y."/>
            <person name="Garcia T."/>
            <person name="Catchen J."/>
            <person name="Amores A."/>
            <person name="Braasch I."/>
            <person name="Chalopin D."/>
            <person name="Volff J.N."/>
            <person name="Lesch K.P."/>
            <person name="Bisazza A."/>
            <person name="Minx P."/>
            <person name="Hillier L."/>
            <person name="Wilson R.K."/>
            <person name="Fuerstenberg S."/>
            <person name="Boore J."/>
            <person name="Searle S."/>
            <person name="Postlethwait J.H."/>
            <person name="Warren W.C."/>
        </authorList>
    </citation>
    <scope>NUCLEOTIDE SEQUENCE [LARGE SCALE GENOMIC DNA]</scope>
    <source>
        <strain evidence="22">JP 163 A</strain>
    </source>
</reference>
<evidence type="ECO:0000313" key="21">
    <source>
        <dbReference type="Ensembl" id="ENSXMAP00000028225.1"/>
    </source>
</evidence>
<evidence type="ECO:0000256" key="18">
    <source>
        <dbReference type="ARBA" id="ARBA00025848"/>
    </source>
</evidence>
<accession>A0A3B5QAZ6</accession>
<keyword evidence="15" id="KW-0804">Transcription</keyword>
<dbReference type="GO" id="GO:0005634">
    <property type="term" value="C:nucleus"/>
    <property type="evidence" value="ECO:0007669"/>
    <property type="project" value="UniProtKB-SubCell"/>
</dbReference>
<dbReference type="GO" id="GO:0003677">
    <property type="term" value="F:DNA binding"/>
    <property type="evidence" value="ECO:0007669"/>
    <property type="project" value="UniProtKB-KW"/>
</dbReference>
<proteinExistence type="inferred from homology"/>
<evidence type="ECO:0000256" key="15">
    <source>
        <dbReference type="ARBA" id="ARBA00023163"/>
    </source>
</evidence>
<protein>
    <recommendedName>
        <fullName evidence="4">High mobility group protein HMG-I/HMG-Y</fullName>
    </recommendedName>
    <alternativeName>
        <fullName evidence="19">High mobility group AT-hook protein 1</fullName>
    </alternativeName>
</protein>
<comment type="similarity">
    <text evidence="3">Belongs to the HMGA family.</text>
</comment>
<reference evidence="21" key="3">
    <citation type="submission" date="2025-05" db="UniProtKB">
        <authorList>
            <consortium name="Ensembl"/>
        </authorList>
    </citation>
    <scope>IDENTIFICATION</scope>
    <source>
        <strain evidence="21">JP 163 A</strain>
    </source>
</reference>
<dbReference type="GO" id="GO:0043484">
    <property type="term" value="P:regulation of RNA splicing"/>
    <property type="evidence" value="ECO:0007669"/>
    <property type="project" value="Ensembl"/>
</dbReference>
<evidence type="ECO:0000256" key="11">
    <source>
        <dbReference type="ARBA" id="ARBA00022843"/>
    </source>
</evidence>
<evidence type="ECO:0000313" key="22">
    <source>
        <dbReference type="Proteomes" id="UP000002852"/>
    </source>
</evidence>
<evidence type="ECO:0000256" key="7">
    <source>
        <dbReference type="ARBA" id="ARBA00022499"/>
    </source>
</evidence>
<dbReference type="GeneTree" id="ENSGT00940000167932"/>
<keyword evidence="5" id="KW-0158">Chromosome</keyword>
<reference evidence="22" key="1">
    <citation type="submission" date="2012-01" db="EMBL/GenBank/DDBJ databases">
        <authorList>
            <person name="Walter R."/>
            <person name="Schartl M."/>
            <person name="Warren W."/>
        </authorList>
    </citation>
    <scope>NUCLEOTIDE SEQUENCE [LARGE SCALE GENOMIC DNA]</scope>
    <source>
        <strain evidence="22">JP 163 A</strain>
    </source>
</reference>
<dbReference type="InterPro" id="IPR000637">
    <property type="entry name" value="HMGI/Y_DNA-bd_CS"/>
</dbReference>